<proteinExistence type="predicted"/>
<sequence>MAAACTMQQPFGQGPRDPDHPHGVQQSPGAQQAPNGASGAPRPEDQHHKPFFYVQPSQPYLPLQSLQWSVPMPMPVSYNPYFSYPGYGMPVMPAYQSYPFMEPPSFVVPQTHLHLMDYRRVLNPQYYQTMAYQSRRFRYQHNGQTRETTNSEVQTEPLSGTERTASPSSTQLEAFSSFPVSSSSPPSSQLTSHQKDDQSVELRDAMVPPTSRAPTNGSFVIQTEEVRIECCATPVGLQLLHSHETSGISRSFSRDLVQSSSAPEGHVMDNEDQSEQGLRACPDILLVGAPNGGECVPALEEEPAGRVCSGEIQAEKDASETSETLQRDLQLPFDPKYLDELRKIESMVWSAEESLIPSSESFIKNDFADSYDEKLAGEAPLVHVPPVGDEPLAEGHGTSASDGPALVASQDEKDVLVDGPGAEEASAGPTTSAGPADAPCLLPMETYPPGEEDNEDRNETSVQDHQDSSFESLPAYLPSASWLADFESVRYRSRLLPAVQKQSRPPSRFGLDLPSRRPKTDLECKGREMVRLPERYKPKGKAERRSLSDHECCLGRGFYSQDSFPPYGSKSDRLCTRCLAKRTVCTSPSPGPDSRTLKRKAAPFRQRNEPSLPTCDACLWRSKKRPLRSSSPNGGGCRHGRDTEGESSENSCGRTGTKCRAGEGTGRPRELKRPLASKQNLAVHPAGTFSRLRERNCVCNQLPCPFVTRERLFRCPHGNTIQEMDENCALPLPPQEKWKHVDPFYHQCQREKSWRTLIPKPDSDVAKMHARSQHLNKHKRSQTQGVSSGSVITNDPAEVMTPPSALLRDMMDAFMKDPFCHSDAQLDGSHGWPLQTER</sequence>
<comment type="caution">
    <text evidence="2">The sequence shown here is derived from an EMBL/GenBank/DDBJ whole genome shotgun (WGS) entry which is preliminary data.</text>
</comment>
<feature type="compositionally biased region" description="Polar residues" evidence="1">
    <location>
        <begin position="782"/>
        <end position="793"/>
    </location>
</feature>
<feature type="compositionally biased region" description="Polar residues" evidence="1">
    <location>
        <begin position="1"/>
        <end position="11"/>
    </location>
</feature>
<dbReference type="PANTHER" id="PTHR38654">
    <property type="entry name" value="BUCKY BALL-RELATED"/>
    <property type="match status" value="1"/>
</dbReference>
<evidence type="ECO:0000313" key="2">
    <source>
        <dbReference type="EMBL" id="CAF98726.1"/>
    </source>
</evidence>
<feature type="region of interest" description="Disordered" evidence="1">
    <location>
        <begin position="773"/>
        <end position="799"/>
    </location>
</feature>
<dbReference type="EMBL" id="CAAE01014565">
    <property type="protein sequence ID" value="CAF98726.1"/>
    <property type="molecule type" value="Genomic_DNA"/>
</dbReference>
<dbReference type="InterPro" id="IPR053309">
    <property type="entry name" value="Balbiani_Body_Formation"/>
</dbReference>
<feature type="region of interest" description="Disordered" evidence="1">
    <location>
        <begin position="625"/>
        <end position="679"/>
    </location>
</feature>
<dbReference type="KEGG" id="tng:GSTEN00016538G001"/>
<organism evidence="2">
    <name type="scientific">Tetraodon nigroviridis</name>
    <name type="common">Spotted green pufferfish</name>
    <name type="synonym">Chelonodon nigroviridis</name>
    <dbReference type="NCBI Taxonomy" id="99883"/>
    <lineage>
        <taxon>Eukaryota</taxon>
        <taxon>Metazoa</taxon>
        <taxon>Chordata</taxon>
        <taxon>Craniata</taxon>
        <taxon>Vertebrata</taxon>
        <taxon>Euteleostomi</taxon>
        <taxon>Actinopterygii</taxon>
        <taxon>Neopterygii</taxon>
        <taxon>Teleostei</taxon>
        <taxon>Neoteleostei</taxon>
        <taxon>Acanthomorphata</taxon>
        <taxon>Eupercaria</taxon>
        <taxon>Tetraodontiformes</taxon>
        <taxon>Tetradontoidea</taxon>
        <taxon>Tetraodontidae</taxon>
        <taxon>Tetraodon</taxon>
    </lineage>
</organism>
<protein>
    <submittedName>
        <fullName evidence="2">(spotted green pufferfish) hypothetical protein</fullName>
    </submittedName>
</protein>
<dbReference type="AlphaFoldDB" id="Q4SKV6"/>
<feature type="region of interest" description="Disordered" evidence="1">
    <location>
        <begin position="382"/>
        <end position="405"/>
    </location>
</feature>
<feature type="region of interest" description="Disordered" evidence="1">
    <location>
        <begin position="143"/>
        <end position="200"/>
    </location>
</feature>
<feature type="compositionally biased region" description="Polar residues" evidence="1">
    <location>
        <begin position="143"/>
        <end position="174"/>
    </location>
</feature>
<feature type="region of interest" description="Disordered" evidence="1">
    <location>
        <begin position="419"/>
        <end position="469"/>
    </location>
</feature>
<gene>
    <name evidence="2" type="ORF">GSTENG00016538001</name>
</gene>
<reference evidence="2" key="2">
    <citation type="submission" date="2004-02" db="EMBL/GenBank/DDBJ databases">
        <authorList>
            <consortium name="Genoscope"/>
            <consortium name="Whitehead Institute Centre for Genome Research"/>
        </authorList>
    </citation>
    <scope>NUCLEOTIDE SEQUENCE</scope>
</reference>
<evidence type="ECO:0000256" key="1">
    <source>
        <dbReference type="SAM" id="MobiDB-lite"/>
    </source>
</evidence>
<dbReference type="PANTHER" id="PTHR38654:SF1">
    <property type="entry name" value="BUCKY BALL"/>
    <property type="match status" value="1"/>
</dbReference>
<reference evidence="2" key="1">
    <citation type="journal article" date="2004" name="Nature">
        <title>Genome duplication in the teleost fish Tetraodon nigroviridis reveals the early vertebrate proto-karyotype.</title>
        <authorList>
            <person name="Jaillon O."/>
            <person name="Aury J.-M."/>
            <person name="Brunet F."/>
            <person name="Petit J.-L."/>
            <person name="Stange-Thomann N."/>
            <person name="Mauceli E."/>
            <person name="Bouneau L."/>
            <person name="Fischer C."/>
            <person name="Ozouf-Costaz C."/>
            <person name="Bernot A."/>
            <person name="Nicaud S."/>
            <person name="Jaffe D."/>
            <person name="Fisher S."/>
            <person name="Lutfalla G."/>
            <person name="Dossat C."/>
            <person name="Segurens B."/>
            <person name="Dasilva C."/>
            <person name="Salanoubat M."/>
            <person name="Levy M."/>
            <person name="Boudet N."/>
            <person name="Castellano S."/>
            <person name="Anthouard V."/>
            <person name="Jubin C."/>
            <person name="Castelli V."/>
            <person name="Katinka M."/>
            <person name="Vacherie B."/>
            <person name="Biemont C."/>
            <person name="Skalli Z."/>
            <person name="Cattolico L."/>
            <person name="Poulain J."/>
            <person name="De Berardinis V."/>
            <person name="Cruaud C."/>
            <person name="Duprat S."/>
            <person name="Brottier P."/>
            <person name="Coutanceau J.-P."/>
            <person name="Gouzy J."/>
            <person name="Parra G."/>
            <person name="Lardier G."/>
            <person name="Chapple C."/>
            <person name="McKernan K.J."/>
            <person name="McEwan P."/>
            <person name="Bosak S."/>
            <person name="Kellis M."/>
            <person name="Volff J.-N."/>
            <person name="Guigo R."/>
            <person name="Zody M.C."/>
            <person name="Mesirov J."/>
            <person name="Lindblad-Toh K."/>
            <person name="Birren B."/>
            <person name="Nusbaum C."/>
            <person name="Kahn D."/>
            <person name="Robinson-Rechavi M."/>
            <person name="Laudet V."/>
            <person name="Schachter V."/>
            <person name="Quetier F."/>
            <person name="Saurin W."/>
            <person name="Scarpelli C."/>
            <person name="Wincker P."/>
            <person name="Lander E.S."/>
            <person name="Weissenbach J."/>
            <person name="Roest Crollius H."/>
        </authorList>
    </citation>
    <scope>NUCLEOTIDE SEQUENCE [LARGE SCALE GENOMIC DNA]</scope>
</reference>
<dbReference type="OrthoDB" id="9946561at2759"/>
<feature type="region of interest" description="Disordered" evidence="1">
    <location>
        <begin position="1"/>
        <end position="50"/>
    </location>
</feature>
<feature type="compositionally biased region" description="Polar residues" evidence="1">
    <location>
        <begin position="24"/>
        <end position="35"/>
    </location>
</feature>
<feature type="region of interest" description="Disordered" evidence="1">
    <location>
        <begin position="585"/>
        <end position="609"/>
    </location>
</feature>
<feature type="compositionally biased region" description="Low complexity" evidence="1">
    <location>
        <begin position="175"/>
        <end position="188"/>
    </location>
</feature>
<feature type="compositionally biased region" description="Basic and acidic residues" evidence="1">
    <location>
        <begin position="457"/>
        <end position="468"/>
    </location>
</feature>
<name>Q4SKV6_TETNG</name>
<accession>Q4SKV6</accession>